<dbReference type="Gene3D" id="3.30.450.40">
    <property type="match status" value="1"/>
</dbReference>
<organism evidence="7 8">
    <name type="scientific">Cryptosporangium japonicum</name>
    <dbReference type="NCBI Taxonomy" id="80872"/>
    <lineage>
        <taxon>Bacteria</taxon>
        <taxon>Bacillati</taxon>
        <taxon>Actinomycetota</taxon>
        <taxon>Actinomycetes</taxon>
        <taxon>Cryptosporangiales</taxon>
        <taxon>Cryptosporangiaceae</taxon>
        <taxon>Cryptosporangium</taxon>
    </lineage>
</organism>
<keyword evidence="3" id="KW-0804">Transcription</keyword>
<gene>
    <name evidence="7" type="ORF">GCM10009539_34670</name>
</gene>
<dbReference type="SUPFAM" id="SSF46785">
    <property type="entry name" value="Winged helix' DNA-binding domain"/>
    <property type="match status" value="1"/>
</dbReference>
<dbReference type="InterPro" id="IPR005471">
    <property type="entry name" value="Tscrpt_reg_IclR_N"/>
</dbReference>
<keyword evidence="4" id="KW-0812">Transmembrane</keyword>
<evidence type="ECO:0000256" key="2">
    <source>
        <dbReference type="ARBA" id="ARBA00023125"/>
    </source>
</evidence>
<dbReference type="Gene3D" id="1.10.10.10">
    <property type="entry name" value="Winged helix-like DNA-binding domain superfamily/Winged helix DNA-binding domain"/>
    <property type="match status" value="1"/>
</dbReference>
<feature type="domain" description="IclR-ED" evidence="6">
    <location>
        <begin position="87"/>
        <end position="266"/>
    </location>
</feature>
<name>A0ABP3E1A3_9ACTN</name>
<dbReference type="Proteomes" id="UP001500967">
    <property type="component" value="Unassembled WGS sequence"/>
</dbReference>
<keyword evidence="1" id="KW-0805">Transcription regulation</keyword>
<evidence type="ECO:0000256" key="1">
    <source>
        <dbReference type="ARBA" id="ARBA00023015"/>
    </source>
</evidence>
<evidence type="ECO:0000259" key="5">
    <source>
        <dbReference type="PROSITE" id="PS51077"/>
    </source>
</evidence>
<dbReference type="InterPro" id="IPR029016">
    <property type="entry name" value="GAF-like_dom_sf"/>
</dbReference>
<evidence type="ECO:0000256" key="4">
    <source>
        <dbReference type="SAM" id="Phobius"/>
    </source>
</evidence>
<dbReference type="PANTHER" id="PTHR30136:SF24">
    <property type="entry name" value="HTH-TYPE TRANSCRIPTIONAL REPRESSOR ALLR"/>
    <property type="match status" value="1"/>
</dbReference>
<evidence type="ECO:0000259" key="6">
    <source>
        <dbReference type="PROSITE" id="PS51078"/>
    </source>
</evidence>
<dbReference type="SUPFAM" id="SSF55781">
    <property type="entry name" value="GAF domain-like"/>
    <property type="match status" value="1"/>
</dbReference>
<dbReference type="Pfam" id="PF01614">
    <property type="entry name" value="IclR_C"/>
    <property type="match status" value="1"/>
</dbReference>
<dbReference type="InterPro" id="IPR014757">
    <property type="entry name" value="Tscrpt_reg_IclR_C"/>
</dbReference>
<evidence type="ECO:0000256" key="3">
    <source>
        <dbReference type="ARBA" id="ARBA00023163"/>
    </source>
</evidence>
<protein>
    <submittedName>
        <fullName evidence="7">IclR family transcriptional regulator</fullName>
    </submittedName>
</protein>
<evidence type="ECO:0000313" key="7">
    <source>
        <dbReference type="EMBL" id="GAA0246370.1"/>
    </source>
</evidence>
<accession>A0ABP3E1A3</accession>
<feature type="transmembrane region" description="Helical" evidence="4">
    <location>
        <begin position="231"/>
        <end position="253"/>
    </location>
</feature>
<proteinExistence type="predicted"/>
<dbReference type="SMART" id="SM00346">
    <property type="entry name" value="HTH_ICLR"/>
    <property type="match status" value="1"/>
</dbReference>
<dbReference type="PROSITE" id="PS51077">
    <property type="entry name" value="HTH_ICLR"/>
    <property type="match status" value="1"/>
</dbReference>
<evidence type="ECO:0000313" key="8">
    <source>
        <dbReference type="Proteomes" id="UP001500967"/>
    </source>
</evidence>
<comment type="caution">
    <text evidence="7">The sequence shown here is derived from an EMBL/GenBank/DDBJ whole genome shotgun (WGS) entry which is preliminary data.</text>
</comment>
<sequence length="269" mass="28007">MPPSAGSRSAGPPADRVPVARAEAGLAVRRATELLAAFTPERPAMSLTQLAQRTGLPLTTAHRLLGVLVDCGLLERDENGTFHVGLRLWEIASLAPRGLGLREVALPFLEDLYAVTHENVQLAVRDGLESVFVERIAGRAAVPVLTRVGGRFPLHPTGIGRVLLAHAPADVQEKVLAGPLPAFTPLTVTDPAAIRRILGDVKAHGYAINDRQVTMDSLSVAAPVHGPGGDVVAAVSIVVLAGTALPAALAPMVRAAARGISRSLGADRP</sequence>
<feature type="domain" description="HTH iclR-type" evidence="5">
    <location>
        <begin position="25"/>
        <end position="86"/>
    </location>
</feature>
<dbReference type="EMBL" id="BAAAGX010000014">
    <property type="protein sequence ID" value="GAA0246370.1"/>
    <property type="molecule type" value="Genomic_DNA"/>
</dbReference>
<reference evidence="8" key="1">
    <citation type="journal article" date="2019" name="Int. J. Syst. Evol. Microbiol.">
        <title>The Global Catalogue of Microorganisms (GCM) 10K type strain sequencing project: providing services to taxonomists for standard genome sequencing and annotation.</title>
        <authorList>
            <consortium name="The Broad Institute Genomics Platform"/>
            <consortium name="The Broad Institute Genome Sequencing Center for Infectious Disease"/>
            <person name="Wu L."/>
            <person name="Ma J."/>
        </authorList>
    </citation>
    <scope>NUCLEOTIDE SEQUENCE [LARGE SCALE GENOMIC DNA]</scope>
    <source>
        <strain evidence="8">JCM 10425</strain>
    </source>
</reference>
<dbReference type="PROSITE" id="PS51078">
    <property type="entry name" value="ICLR_ED"/>
    <property type="match status" value="1"/>
</dbReference>
<dbReference type="InterPro" id="IPR036390">
    <property type="entry name" value="WH_DNA-bd_sf"/>
</dbReference>
<dbReference type="Pfam" id="PF09339">
    <property type="entry name" value="HTH_IclR"/>
    <property type="match status" value="1"/>
</dbReference>
<keyword evidence="8" id="KW-1185">Reference proteome</keyword>
<dbReference type="PANTHER" id="PTHR30136">
    <property type="entry name" value="HELIX-TURN-HELIX TRANSCRIPTIONAL REGULATOR, ICLR FAMILY"/>
    <property type="match status" value="1"/>
</dbReference>
<keyword evidence="4" id="KW-0472">Membrane</keyword>
<dbReference type="InterPro" id="IPR036388">
    <property type="entry name" value="WH-like_DNA-bd_sf"/>
</dbReference>
<keyword evidence="4" id="KW-1133">Transmembrane helix</keyword>
<dbReference type="InterPro" id="IPR050707">
    <property type="entry name" value="HTH_MetabolicPath_Reg"/>
</dbReference>
<keyword evidence="2" id="KW-0238">DNA-binding</keyword>